<evidence type="ECO:0000313" key="2">
    <source>
        <dbReference type="Proteomes" id="UP000579153"/>
    </source>
</evidence>
<keyword evidence="2" id="KW-1185">Reference proteome</keyword>
<comment type="caution">
    <text evidence="1">The sequence shown here is derived from an EMBL/GenBank/DDBJ whole genome shotgun (WGS) entry which is preliminary data.</text>
</comment>
<gene>
    <name evidence="1" type="ORF">HD596_008288</name>
</gene>
<reference evidence="1 2" key="1">
    <citation type="submission" date="2020-08" db="EMBL/GenBank/DDBJ databases">
        <title>Sequencing the genomes of 1000 actinobacteria strains.</title>
        <authorList>
            <person name="Klenk H.-P."/>
        </authorList>
    </citation>
    <scope>NUCLEOTIDE SEQUENCE [LARGE SCALE GENOMIC DNA]</scope>
    <source>
        <strain evidence="1 2">DSM 45507</strain>
    </source>
</reference>
<dbReference type="EMBL" id="JACHMB010000001">
    <property type="protein sequence ID" value="MBB5781532.1"/>
    <property type="molecule type" value="Genomic_DNA"/>
</dbReference>
<accession>A0A7W9GD05</accession>
<organism evidence="1 2">
    <name type="scientific">Nonomuraea jabiensis</name>
    <dbReference type="NCBI Taxonomy" id="882448"/>
    <lineage>
        <taxon>Bacteria</taxon>
        <taxon>Bacillati</taxon>
        <taxon>Actinomycetota</taxon>
        <taxon>Actinomycetes</taxon>
        <taxon>Streptosporangiales</taxon>
        <taxon>Streptosporangiaceae</taxon>
        <taxon>Nonomuraea</taxon>
    </lineage>
</organism>
<protein>
    <submittedName>
        <fullName evidence="1">Uncharacterized protein</fullName>
    </submittedName>
</protein>
<dbReference type="Proteomes" id="UP000579153">
    <property type="component" value="Unassembled WGS sequence"/>
</dbReference>
<dbReference type="AlphaFoldDB" id="A0A7W9GD05"/>
<proteinExistence type="predicted"/>
<evidence type="ECO:0000313" key="1">
    <source>
        <dbReference type="EMBL" id="MBB5781532.1"/>
    </source>
</evidence>
<name>A0A7W9GD05_9ACTN</name>
<sequence length="110" mass="11760">MGRSKWAVEGLSESLRKEVALMECAVLWGIHTVQPGVARCTVSLTKTSHSPSMMWNSSLSPACRCTGACHPYGTSHWKNDSTPRVSAALARKVMSAPANQVMVPSSGPSM</sequence>